<evidence type="ECO:0000313" key="2">
    <source>
        <dbReference type="EMBL" id="KAK4022340.1"/>
    </source>
</evidence>
<proteinExistence type="predicted"/>
<organism evidence="2 3">
    <name type="scientific">Daphnia magna</name>
    <dbReference type="NCBI Taxonomy" id="35525"/>
    <lineage>
        <taxon>Eukaryota</taxon>
        <taxon>Metazoa</taxon>
        <taxon>Ecdysozoa</taxon>
        <taxon>Arthropoda</taxon>
        <taxon>Crustacea</taxon>
        <taxon>Branchiopoda</taxon>
        <taxon>Diplostraca</taxon>
        <taxon>Cladocera</taxon>
        <taxon>Anomopoda</taxon>
        <taxon>Daphniidae</taxon>
        <taxon>Daphnia</taxon>
    </lineage>
</organism>
<gene>
    <name evidence="2" type="ORF">OUZ56_007811</name>
</gene>
<protein>
    <submittedName>
        <fullName evidence="2">Uncharacterized protein</fullName>
    </submittedName>
</protein>
<comment type="caution">
    <text evidence="2">The sequence shown here is derived from an EMBL/GenBank/DDBJ whole genome shotgun (WGS) entry which is preliminary data.</text>
</comment>
<keyword evidence="3" id="KW-1185">Reference proteome</keyword>
<feature type="compositionally biased region" description="Basic and acidic residues" evidence="1">
    <location>
        <begin position="72"/>
        <end position="87"/>
    </location>
</feature>
<evidence type="ECO:0000256" key="1">
    <source>
        <dbReference type="SAM" id="MobiDB-lite"/>
    </source>
</evidence>
<accession>A0ABR0AB33</accession>
<reference evidence="2 3" key="1">
    <citation type="journal article" date="2023" name="Nucleic Acids Res.">
        <title>The hologenome of Daphnia magna reveals possible DNA methylation and microbiome-mediated evolution of the host genome.</title>
        <authorList>
            <person name="Chaturvedi A."/>
            <person name="Li X."/>
            <person name="Dhandapani V."/>
            <person name="Marshall H."/>
            <person name="Kissane S."/>
            <person name="Cuenca-Cambronero M."/>
            <person name="Asole G."/>
            <person name="Calvet F."/>
            <person name="Ruiz-Romero M."/>
            <person name="Marangio P."/>
            <person name="Guigo R."/>
            <person name="Rago D."/>
            <person name="Mirbahai L."/>
            <person name="Eastwood N."/>
            <person name="Colbourne J.K."/>
            <person name="Zhou J."/>
            <person name="Mallon E."/>
            <person name="Orsini L."/>
        </authorList>
    </citation>
    <scope>NUCLEOTIDE SEQUENCE [LARGE SCALE GENOMIC DNA]</scope>
    <source>
        <strain evidence="2">LRV0_1</strain>
    </source>
</reference>
<evidence type="ECO:0000313" key="3">
    <source>
        <dbReference type="Proteomes" id="UP001234178"/>
    </source>
</evidence>
<dbReference type="EMBL" id="JAOYFB010000037">
    <property type="protein sequence ID" value="KAK4022340.1"/>
    <property type="molecule type" value="Genomic_DNA"/>
</dbReference>
<sequence length="94" mass="11366">MVPMENYESFNFYVTTEEVMKVHRYVKSFYAVHSYQFPRNRPVLLVPYHFKEKNKTFLPGDLDGWRQRTRIQRPEDSCNHEKSECRSKTKPGAY</sequence>
<dbReference type="Proteomes" id="UP001234178">
    <property type="component" value="Unassembled WGS sequence"/>
</dbReference>
<name>A0ABR0AB33_9CRUS</name>
<feature type="region of interest" description="Disordered" evidence="1">
    <location>
        <begin position="72"/>
        <end position="94"/>
    </location>
</feature>